<dbReference type="HOGENOM" id="CLU_960436_0_0_1"/>
<evidence type="ECO:0000313" key="3">
    <source>
        <dbReference type="Proteomes" id="UP000005242"/>
    </source>
</evidence>
<organism evidence="2 3">
    <name type="scientific">Wallemia mellicola (strain ATCC MYA-4683 / CBS 633.66)</name>
    <name type="common">Wallemia sebi (CBS 633.66)</name>
    <dbReference type="NCBI Taxonomy" id="671144"/>
    <lineage>
        <taxon>Eukaryota</taxon>
        <taxon>Fungi</taxon>
        <taxon>Dikarya</taxon>
        <taxon>Basidiomycota</taxon>
        <taxon>Wallemiomycotina</taxon>
        <taxon>Wallemiomycetes</taxon>
        <taxon>Wallemiales</taxon>
        <taxon>Wallemiaceae</taxon>
        <taxon>Wallemia</taxon>
    </lineage>
</organism>
<dbReference type="GO" id="GO:0042138">
    <property type="term" value="P:meiotic DNA double-strand break formation"/>
    <property type="evidence" value="ECO:0007669"/>
    <property type="project" value="TreeGrafter"/>
</dbReference>
<dbReference type="OMA" id="IYYLDPV"/>
<dbReference type="InParanoid" id="I4YBC2"/>
<dbReference type="OrthoDB" id="5377392at2759"/>
<dbReference type="GeneID" id="18473985"/>
<dbReference type="GO" id="GO:0000706">
    <property type="term" value="P:meiotic DNA double-strand break processing"/>
    <property type="evidence" value="ECO:0007669"/>
    <property type="project" value="TreeGrafter"/>
</dbReference>
<dbReference type="CDD" id="cd00223">
    <property type="entry name" value="TOPRIM_TopoIIB_SPO"/>
    <property type="match status" value="1"/>
</dbReference>
<gene>
    <name evidence="2" type="ORF">WALSEDRAFT_60497</name>
</gene>
<dbReference type="GO" id="GO:0000228">
    <property type="term" value="C:nuclear chromosome"/>
    <property type="evidence" value="ECO:0007669"/>
    <property type="project" value="TreeGrafter"/>
</dbReference>
<dbReference type="InterPro" id="IPR002815">
    <property type="entry name" value="Spo11/TopoVI_A"/>
</dbReference>
<feature type="domain" description="Topoisomerase 6 subunit A/Spo11 TOPRIM" evidence="1">
    <location>
        <begin position="41"/>
        <end position="206"/>
    </location>
</feature>
<dbReference type="eggNOG" id="KOG2795">
    <property type="taxonomic scope" value="Eukaryota"/>
</dbReference>
<keyword evidence="2" id="KW-0413">Isomerase</keyword>
<dbReference type="STRING" id="671144.I4YBC2"/>
<dbReference type="Pfam" id="PF21180">
    <property type="entry name" value="TOP6A-Spo11_Toprim"/>
    <property type="match status" value="1"/>
</dbReference>
<proteinExistence type="predicted"/>
<dbReference type="AlphaFoldDB" id="I4YBC2"/>
<dbReference type="PANTHER" id="PTHR10848">
    <property type="entry name" value="MEIOTIC RECOMBINATION PROTEIN SPO11"/>
    <property type="match status" value="1"/>
</dbReference>
<keyword evidence="3" id="KW-1185">Reference proteome</keyword>
<sequence length="290" mass="32607">MGSDTSACHIPTCEDISQLDVVGNTFVLLSQSNLSKSQVSFVLVVEKETVFSALREIQFSRSSVHGHNIILTGKGYPDIATRDLLNHLANVIPENVPFIGLVDSDPHGLRIFLTYKFGSENMQQEKLQMACPRLKLMGLRNAEFDLLCIPPNQALSITKKEKTICKKMIQRLDLMDRSAFGVKELKDEIKQMVTYDRKFEIEALYSAPTPNGETVFSGQVLGEYIDSKLTIWLKQQAILDEAGFEDMSSILSYCEHFENYTSNSATDSTLVDNFLVLSNSQDEDDFILEQ</sequence>
<dbReference type="GO" id="GO:0007131">
    <property type="term" value="P:reciprocal meiotic recombination"/>
    <property type="evidence" value="ECO:0007669"/>
    <property type="project" value="TreeGrafter"/>
</dbReference>
<dbReference type="Gene3D" id="3.40.1360.10">
    <property type="match status" value="1"/>
</dbReference>
<protein>
    <submittedName>
        <fullName evidence="2">DNA topoisomerase IV, alpha subunit</fullName>
    </submittedName>
</protein>
<dbReference type="EMBL" id="JH668233">
    <property type="protein sequence ID" value="EIM21264.1"/>
    <property type="molecule type" value="Genomic_DNA"/>
</dbReference>
<dbReference type="GO" id="GO:0003918">
    <property type="term" value="F:DNA topoisomerase type II (double strand cut, ATP-hydrolyzing) activity"/>
    <property type="evidence" value="ECO:0007669"/>
    <property type="project" value="InterPro"/>
</dbReference>
<dbReference type="Proteomes" id="UP000005242">
    <property type="component" value="Unassembled WGS sequence"/>
</dbReference>
<dbReference type="InterPro" id="IPR036078">
    <property type="entry name" value="Spo11/TopoVI_A_sf"/>
</dbReference>
<name>I4YBC2_WALMC</name>
<evidence type="ECO:0000259" key="1">
    <source>
        <dbReference type="Pfam" id="PF21180"/>
    </source>
</evidence>
<dbReference type="PRINTS" id="PR01550">
    <property type="entry name" value="TOP6AFAMILY"/>
</dbReference>
<dbReference type="GO" id="GO:0003677">
    <property type="term" value="F:DNA binding"/>
    <property type="evidence" value="ECO:0007669"/>
    <property type="project" value="InterPro"/>
</dbReference>
<accession>I4YBC2</accession>
<dbReference type="InterPro" id="IPR034136">
    <property type="entry name" value="TOPRIM_Topo6A/Spo11"/>
</dbReference>
<evidence type="ECO:0000313" key="2">
    <source>
        <dbReference type="EMBL" id="EIM21264.1"/>
    </source>
</evidence>
<dbReference type="KEGG" id="wse:WALSEDRAFT_60497"/>
<dbReference type="SUPFAM" id="SSF56726">
    <property type="entry name" value="DNA topoisomerase IV, alpha subunit"/>
    <property type="match status" value="1"/>
</dbReference>
<dbReference type="RefSeq" id="XP_006958617.1">
    <property type="nucleotide sequence ID" value="XM_006958555.1"/>
</dbReference>
<reference evidence="2 3" key="1">
    <citation type="journal article" date="2012" name="Fungal Genet. Biol.">
        <title>The genome of the xerotolerant mold Wallemia sebi reveals adaptations to osmotic stress and suggests cryptic sexual reproduction.</title>
        <authorList>
            <person name="Padamsee M."/>
            <person name="Kumar T.K.A."/>
            <person name="Riley R."/>
            <person name="Binder M."/>
            <person name="Boyd A."/>
            <person name="Calvo A.M."/>
            <person name="Furukawa K."/>
            <person name="Hesse C."/>
            <person name="Hohmann S."/>
            <person name="James T.Y."/>
            <person name="LaButti K."/>
            <person name="Lapidus A."/>
            <person name="Lindquist E."/>
            <person name="Lucas S."/>
            <person name="Miller K."/>
            <person name="Shantappa S."/>
            <person name="Grigoriev I.V."/>
            <person name="Hibbett D.S."/>
            <person name="McLaughlin D.J."/>
            <person name="Spatafora J.W."/>
            <person name="Aime M.C."/>
        </authorList>
    </citation>
    <scope>NUCLEOTIDE SEQUENCE [LARGE SCALE GENOMIC DNA]</scope>
    <source>
        <strain evidence="3">ATCC MYA-4683 / CBS 633.66</strain>
    </source>
</reference>
<dbReference type="PANTHER" id="PTHR10848:SF0">
    <property type="entry name" value="MEIOTIC RECOMBINATION PROTEIN SPO11"/>
    <property type="match status" value="1"/>
</dbReference>